<dbReference type="STRING" id="721133.SAMN05216176_11122"/>
<evidence type="ECO:0000313" key="2">
    <source>
        <dbReference type="Proteomes" id="UP000007374"/>
    </source>
</evidence>
<sequence length="267" mass="28273">MQKMIDINSDLGEGFGPYRIADDETLLSIVSSANIACGFHAGDPVIMDETVRIAMRNGVDIGAHVGFADRMGFGRRAIPMGSRELETSVLYQLGALEAIAAAQGGKVGHVSAHGALGNMSLADADLAASLIRAYKAFDPEMIVVTLPNTEAERAARVAGMRVACLFLADRAYDDAGKLVARSVDGSVIADPEEITRRVTQAIVEGTIDTISGKTIHTRAHSILVHSDTPRAVDIGRSIRAAVEAAGFAVAGLSQRRLREGNDRSYAQ</sequence>
<dbReference type="GO" id="GO:0005975">
    <property type="term" value="P:carbohydrate metabolic process"/>
    <property type="evidence" value="ECO:0007669"/>
    <property type="project" value="InterPro"/>
</dbReference>
<dbReference type="NCBIfam" id="NF003814">
    <property type="entry name" value="PRK05406.1-3"/>
    <property type="match status" value="1"/>
</dbReference>
<dbReference type="EMBL" id="AMSI01000011">
    <property type="protein sequence ID" value="EKF41454.1"/>
    <property type="molecule type" value="Genomic_DNA"/>
</dbReference>
<keyword evidence="2" id="KW-1185">Reference proteome</keyword>
<protein>
    <submittedName>
        <fullName evidence="1">LamB/YcsF family protein</fullName>
    </submittedName>
</protein>
<organism evidence="1 2">
    <name type="scientific">Nitratireductor indicus C115</name>
    <dbReference type="NCBI Taxonomy" id="1231190"/>
    <lineage>
        <taxon>Bacteria</taxon>
        <taxon>Pseudomonadati</taxon>
        <taxon>Pseudomonadota</taxon>
        <taxon>Alphaproteobacteria</taxon>
        <taxon>Hyphomicrobiales</taxon>
        <taxon>Phyllobacteriaceae</taxon>
        <taxon>Nitratireductor</taxon>
    </lineage>
</organism>
<proteinExistence type="predicted"/>
<evidence type="ECO:0000313" key="1">
    <source>
        <dbReference type="EMBL" id="EKF41454.1"/>
    </source>
</evidence>
<gene>
    <name evidence="1" type="ORF">NA8A_16421</name>
</gene>
<dbReference type="RefSeq" id="WP_009451482.1">
    <property type="nucleotide sequence ID" value="NZ_AMSI01000011.1"/>
</dbReference>
<dbReference type="eggNOG" id="COG1540">
    <property type="taxonomic scope" value="Bacteria"/>
</dbReference>
<dbReference type="AlphaFoldDB" id="K2NUB6"/>
<dbReference type="Proteomes" id="UP000007374">
    <property type="component" value="Unassembled WGS sequence"/>
</dbReference>
<comment type="caution">
    <text evidence="1">The sequence shown here is derived from an EMBL/GenBank/DDBJ whole genome shotgun (WGS) entry which is preliminary data.</text>
</comment>
<dbReference type="CDD" id="cd10787">
    <property type="entry name" value="LamB_YcsF_like"/>
    <property type="match status" value="1"/>
</dbReference>
<dbReference type="PATRIC" id="fig|1231190.3.peg.3397"/>
<dbReference type="NCBIfam" id="NF003816">
    <property type="entry name" value="PRK05406.1-5"/>
    <property type="match status" value="1"/>
</dbReference>
<dbReference type="InterPro" id="IPR005501">
    <property type="entry name" value="LamB/YcsF/PxpA-like"/>
</dbReference>
<dbReference type="OrthoDB" id="9773478at2"/>
<dbReference type="PANTHER" id="PTHR30292">
    <property type="entry name" value="UNCHARACTERIZED PROTEIN YBGL-RELATED"/>
    <property type="match status" value="1"/>
</dbReference>
<accession>K2NUB6</accession>
<dbReference type="Gene3D" id="3.20.20.370">
    <property type="entry name" value="Glycoside hydrolase/deacetylase"/>
    <property type="match status" value="1"/>
</dbReference>
<dbReference type="SUPFAM" id="SSF88713">
    <property type="entry name" value="Glycoside hydrolase/deacetylase"/>
    <property type="match status" value="1"/>
</dbReference>
<name>K2NUB6_9HYPH</name>
<dbReference type="InterPro" id="IPR011330">
    <property type="entry name" value="Glyco_hydro/deAcase_b/a-brl"/>
</dbReference>
<dbReference type="PANTHER" id="PTHR30292:SF0">
    <property type="entry name" value="5-OXOPROLINASE SUBUNIT A"/>
    <property type="match status" value="1"/>
</dbReference>
<dbReference type="Pfam" id="PF03746">
    <property type="entry name" value="LamB_YcsF"/>
    <property type="match status" value="1"/>
</dbReference>
<reference evidence="1 2" key="1">
    <citation type="journal article" date="2012" name="J. Bacteriol.">
        <title>Genome Sequence of Nitratireductor indicus Type Strain C115.</title>
        <authorList>
            <person name="Lai Q."/>
            <person name="Li G."/>
            <person name="Yu Z."/>
            <person name="Shao Z."/>
        </authorList>
    </citation>
    <scope>NUCLEOTIDE SEQUENCE [LARGE SCALE GENOMIC DNA]</scope>
    <source>
        <strain evidence="1 2">C115</strain>
    </source>
</reference>